<evidence type="ECO:0000313" key="3">
    <source>
        <dbReference type="Proteomes" id="UP000055611"/>
    </source>
</evidence>
<evidence type="ECO:0000313" key="4">
    <source>
        <dbReference type="Proteomes" id="UP000295506"/>
    </source>
</evidence>
<protein>
    <submittedName>
        <fullName evidence="2">Uncharacterized protein</fullName>
    </submittedName>
</protein>
<gene>
    <name evidence="1" type="ORF">AWY79_01570</name>
    <name evidence="2" type="ORF">EDC59_10895</name>
</gene>
<organism evidence="2 4">
    <name type="scientific">Pseudodesulfovibrio indicus</name>
    <dbReference type="NCBI Taxonomy" id="1716143"/>
    <lineage>
        <taxon>Bacteria</taxon>
        <taxon>Pseudomonadati</taxon>
        <taxon>Thermodesulfobacteriota</taxon>
        <taxon>Desulfovibrionia</taxon>
        <taxon>Desulfovibrionales</taxon>
        <taxon>Desulfovibrionaceae</taxon>
    </lineage>
</organism>
<dbReference type="AlphaFoldDB" id="A0A140D9M2"/>
<accession>A0A140D9M2</accession>
<evidence type="ECO:0000313" key="1">
    <source>
        <dbReference type="EMBL" id="AMK09889.1"/>
    </source>
</evidence>
<dbReference type="RefSeq" id="WP_066799461.1">
    <property type="nucleotide sequence ID" value="NZ_CP014206.1"/>
</dbReference>
<reference evidence="1 3" key="1">
    <citation type="journal article" date="2016" name="Front. Microbiol.">
        <title>Genome Sequence of the Piezophilic, Mesophilic Sulfate-Reducing Bacterium Desulfovibrio indicus J2T.</title>
        <authorList>
            <person name="Cao J."/>
            <person name="Maignien L."/>
            <person name="Shao Z."/>
            <person name="Alain K."/>
            <person name="Jebbar M."/>
        </authorList>
    </citation>
    <scope>NUCLEOTIDE SEQUENCE [LARGE SCALE GENOMIC DNA]</scope>
    <source>
        <strain evidence="1 3">J2</strain>
    </source>
</reference>
<dbReference type="KEGG" id="dej:AWY79_01570"/>
<reference evidence="2 4" key="2">
    <citation type="submission" date="2019-03" db="EMBL/GenBank/DDBJ databases">
        <title>Genomic Encyclopedia of Type Strains, Phase IV (KMG-IV): sequencing the most valuable type-strain genomes for metagenomic binning, comparative biology and taxonomic classification.</title>
        <authorList>
            <person name="Goeker M."/>
        </authorList>
    </citation>
    <scope>NUCLEOTIDE SEQUENCE [LARGE SCALE GENOMIC DNA]</scope>
    <source>
        <strain evidence="2 4">DSM 101483</strain>
    </source>
</reference>
<dbReference type="EMBL" id="CP014206">
    <property type="protein sequence ID" value="AMK09889.1"/>
    <property type="molecule type" value="Genomic_DNA"/>
</dbReference>
<dbReference type="Proteomes" id="UP000055611">
    <property type="component" value="Chromosome"/>
</dbReference>
<dbReference type="EMBL" id="SOBK01000008">
    <property type="protein sequence ID" value="TDT87430.1"/>
    <property type="molecule type" value="Genomic_DNA"/>
</dbReference>
<proteinExistence type="predicted"/>
<keyword evidence="3" id="KW-1185">Reference proteome</keyword>
<evidence type="ECO:0000313" key="2">
    <source>
        <dbReference type="EMBL" id="TDT87430.1"/>
    </source>
</evidence>
<dbReference type="OrthoDB" id="5465351at2"/>
<sequence length="83" mass="9289">MVKHNDLKGALDFIKQGYSKSGDPFRFTVSDIADAMNLTETKARDVVSTINTRARFWRGHFPAAADGFAVDGPVIERLQGWFE</sequence>
<dbReference type="Proteomes" id="UP000295506">
    <property type="component" value="Unassembled WGS sequence"/>
</dbReference>
<name>A0A140D9M2_9BACT</name>